<keyword evidence="6" id="KW-1185">Reference proteome</keyword>
<dbReference type="STRING" id="150121.SAMN06296010_0721"/>
<name>A0A1X7IP94_9MICO</name>
<dbReference type="PRINTS" id="PR00038">
    <property type="entry name" value="HTHLUXR"/>
</dbReference>
<dbReference type="InterPro" id="IPR000792">
    <property type="entry name" value="Tscrpt_reg_LuxR_C"/>
</dbReference>
<dbReference type="GO" id="GO:0003677">
    <property type="term" value="F:DNA binding"/>
    <property type="evidence" value="ECO:0007669"/>
    <property type="project" value="UniProtKB-KW"/>
</dbReference>
<gene>
    <name evidence="5" type="ORF">SAMN06296010_0721</name>
</gene>
<dbReference type="SMART" id="SM00421">
    <property type="entry name" value="HTH_LUXR"/>
    <property type="match status" value="1"/>
</dbReference>
<dbReference type="Gene3D" id="1.10.10.10">
    <property type="entry name" value="Winged helix-like DNA-binding domain superfamily/Winged helix DNA-binding domain"/>
    <property type="match status" value="1"/>
</dbReference>
<dbReference type="RefSeq" id="WP_085482986.1">
    <property type="nucleotide sequence ID" value="NZ_FXAY01000001.1"/>
</dbReference>
<organism evidence="5 6">
    <name type="scientific">Agreia pratensis</name>
    <dbReference type="NCBI Taxonomy" id="150121"/>
    <lineage>
        <taxon>Bacteria</taxon>
        <taxon>Bacillati</taxon>
        <taxon>Actinomycetota</taxon>
        <taxon>Actinomycetes</taxon>
        <taxon>Micrococcales</taxon>
        <taxon>Microbacteriaceae</taxon>
        <taxon>Agreia</taxon>
    </lineage>
</organism>
<keyword evidence="1" id="KW-0805">Transcription regulation</keyword>
<dbReference type="EMBL" id="FXAY01000001">
    <property type="protein sequence ID" value="SMG16495.1"/>
    <property type="molecule type" value="Genomic_DNA"/>
</dbReference>
<evidence type="ECO:0000256" key="3">
    <source>
        <dbReference type="ARBA" id="ARBA00023163"/>
    </source>
</evidence>
<dbReference type="OrthoDB" id="3178268at2"/>
<feature type="domain" description="HTH luxR-type" evidence="4">
    <location>
        <begin position="449"/>
        <end position="514"/>
    </location>
</feature>
<dbReference type="AlphaFoldDB" id="A0A1X7IP94"/>
<sequence length="520" mass="58104">MTPIGRSVGAEESERAARFRRLFASTLRTRGWREAQPLIEQHWHEFALTEPDVLLDVIKMLPSEVFIENPTWLIGVDHLRHAVAGEAPRSTHLTDSAALVSQSRGVGLKARLIAATGRIVSSRTAGRLPEAVAGATEAHRALRSAESDELAPLKATLPHLTIQWSRAMEIADHPGAVELYEDTYETALLFDQPDVARRAAASLAWMYAEQGHTHEARSWLDRGNGIDLPTSKYDTPLYLAAALLAVDALDRDEARAQLAMALRFPAGEYWAALLWVRSHLCSTPSDVTHVERDLSSELLHHPEALTNSGANLRYLDFARWVLNRPQSPVVRDPRAPLQRTTARDLIDSEVAYRQGSFDEALRRCAPLLTESTAPRFRASALLLTAASRFRLGRTKSGIEAFRQAHALAEHENLLLVFSMIDRTDLRELARLSGRELRPIVDVVHPHRTSSRPTHSLSRRERQVLSLLATELPNAEIAQRLFVTMNTLKSTLRNVYRKLGVHDRQSASDAAQMMGIDRSEH</sequence>
<evidence type="ECO:0000313" key="6">
    <source>
        <dbReference type="Proteomes" id="UP000193244"/>
    </source>
</evidence>
<dbReference type="GO" id="GO:0006355">
    <property type="term" value="P:regulation of DNA-templated transcription"/>
    <property type="evidence" value="ECO:0007669"/>
    <property type="project" value="InterPro"/>
</dbReference>
<dbReference type="CDD" id="cd06170">
    <property type="entry name" value="LuxR_C_like"/>
    <property type="match status" value="1"/>
</dbReference>
<dbReference type="InterPro" id="IPR036388">
    <property type="entry name" value="WH-like_DNA-bd_sf"/>
</dbReference>
<dbReference type="Pfam" id="PF00196">
    <property type="entry name" value="GerE"/>
    <property type="match status" value="1"/>
</dbReference>
<proteinExistence type="predicted"/>
<keyword evidence="2" id="KW-0238">DNA-binding</keyword>
<protein>
    <submittedName>
        <fullName evidence="5">Regulatory protein, luxR family</fullName>
    </submittedName>
</protein>
<accession>A0A1X7IP94</accession>
<dbReference type="InterPro" id="IPR016032">
    <property type="entry name" value="Sig_transdc_resp-reg_C-effctor"/>
</dbReference>
<evidence type="ECO:0000256" key="2">
    <source>
        <dbReference type="ARBA" id="ARBA00023125"/>
    </source>
</evidence>
<evidence type="ECO:0000259" key="4">
    <source>
        <dbReference type="PROSITE" id="PS50043"/>
    </source>
</evidence>
<evidence type="ECO:0000256" key="1">
    <source>
        <dbReference type="ARBA" id="ARBA00023015"/>
    </source>
</evidence>
<dbReference type="SUPFAM" id="SSF46894">
    <property type="entry name" value="C-terminal effector domain of the bipartite response regulators"/>
    <property type="match status" value="1"/>
</dbReference>
<dbReference type="PANTHER" id="PTHR44688:SF16">
    <property type="entry name" value="DNA-BINDING TRANSCRIPTIONAL ACTIVATOR DEVR_DOSR"/>
    <property type="match status" value="1"/>
</dbReference>
<keyword evidence="3" id="KW-0804">Transcription</keyword>
<reference evidence="6" key="1">
    <citation type="submission" date="2017-04" db="EMBL/GenBank/DDBJ databases">
        <authorList>
            <person name="Varghese N."/>
            <person name="Submissions S."/>
        </authorList>
    </citation>
    <scope>NUCLEOTIDE SEQUENCE [LARGE SCALE GENOMIC DNA]</scope>
    <source>
        <strain evidence="6">VKM Ac-2510</strain>
    </source>
</reference>
<dbReference type="PANTHER" id="PTHR44688">
    <property type="entry name" value="DNA-BINDING TRANSCRIPTIONAL ACTIVATOR DEVR_DOSR"/>
    <property type="match status" value="1"/>
</dbReference>
<dbReference type="Proteomes" id="UP000193244">
    <property type="component" value="Unassembled WGS sequence"/>
</dbReference>
<dbReference type="PROSITE" id="PS50043">
    <property type="entry name" value="HTH_LUXR_2"/>
    <property type="match status" value="1"/>
</dbReference>
<evidence type="ECO:0000313" key="5">
    <source>
        <dbReference type="EMBL" id="SMG16495.1"/>
    </source>
</evidence>